<gene>
    <name evidence="1" type="ORF">PPENT_87.1.T0090267</name>
</gene>
<accession>A0A8S1SLQ4</accession>
<protein>
    <submittedName>
        <fullName evidence="1">Uncharacterized protein</fullName>
    </submittedName>
</protein>
<organism evidence="1 2">
    <name type="scientific">Paramecium pentaurelia</name>
    <dbReference type="NCBI Taxonomy" id="43138"/>
    <lineage>
        <taxon>Eukaryota</taxon>
        <taxon>Sar</taxon>
        <taxon>Alveolata</taxon>
        <taxon>Ciliophora</taxon>
        <taxon>Intramacronucleata</taxon>
        <taxon>Oligohymenophorea</taxon>
        <taxon>Peniculida</taxon>
        <taxon>Parameciidae</taxon>
        <taxon>Paramecium</taxon>
    </lineage>
</organism>
<comment type="caution">
    <text evidence="1">The sequence shown here is derived from an EMBL/GenBank/DDBJ whole genome shotgun (WGS) entry which is preliminary data.</text>
</comment>
<sequence>MVIGYIYHQQESQRFQEVKLCILNIQQSVHSIKQLESIILFNQKEFKKLLAIFGEKNSLNNSQLKHLNCLQHNLDIIIQFIVSQTIIKLKRNKYSTNEIQLIKKLHYPKQCIIIQYLKQILLINSMLKEHIQLLYQNQFKEEKYQSMDNKKTQEMQEMLIINRQFWFRYIVQSLKQQYYNFGTTSNVGLDVQIYKEGLKMYNSLIFIFYQFYLFKNQKYLQILILSKILFKLEKKNIVAEHKLDHQMKDPQIFKDLTLTILRLNTKQKTSSSYILSYDFFNEILNQLQYENFF</sequence>
<dbReference type="EMBL" id="CAJJDO010000009">
    <property type="protein sequence ID" value="CAD8140760.1"/>
    <property type="molecule type" value="Genomic_DNA"/>
</dbReference>
<evidence type="ECO:0000313" key="2">
    <source>
        <dbReference type="Proteomes" id="UP000689195"/>
    </source>
</evidence>
<evidence type="ECO:0000313" key="1">
    <source>
        <dbReference type="EMBL" id="CAD8140760.1"/>
    </source>
</evidence>
<name>A0A8S1SLQ4_9CILI</name>
<reference evidence="1" key="1">
    <citation type="submission" date="2021-01" db="EMBL/GenBank/DDBJ databases">
        <authorList>
            <consortium name="Genoscope - CEA"/>
            <person name="William W."/>
        </authorList>
    </citation>
    <scope>NUCLEOTIDE SEQUENCE</scope>
</reference>
<dbReference type="Proteomes" id="UP000689195">
    <property type="component" value="Unassembled WGS sequence"/>
</dbReference>
<dbReference type="AlphaFoldDB" id="A0A8S1SLQ4"/>
<keyword evidence="2" id="KW-1185">Reference proteome</keyword>
<proteinExistence type="predicted"/>